<name>A0A9P6J3L1_9FUNG</name>
<dbReference type="AlphaFoldDB" id="A0A9P6J3L1"/>
<reference evidence="10" key="1">
    <citation type="journal article" date="2020" name="Fungal Divers.">
        <title>Resolving the Mortierellaceae phylogeny through synthesis of multi-gene phylogenetics and phylogenomics.</title>
        <authorList>
            <person name="Vandepol N."/>
            <person name="Liber J."/>
            <person name="Desiro A."/>
            <person name="Na H."/>
            <person name="Kennedy M."/>
            <person name="Barry K."/>
            <person name="Grigoriev I.V."/>
            <person name="Miller A.N."/>
            <person name="O'Donnell K."/>
            <person name="Stajich J.E."/>
            <person name="Bonito G."/>
        </authorList>
    </citation>
    <scope>NUCLEOTIDE SEQUENCE</scope>
    <source>
        <strain evidence="10">MES-2147</strain>
    </source>
</reference>
<comment type="subcellular location">
    <subcellularLocation>
        <location evidence="1">Membrane</location>
        <topology evidence="1">Multi-pass membrane protein</topology>
    </subcellularLocation>
</comment>
<feature type="region of interest" description="Disordered" evidence="6">
    <location>
        <begin position="296"/>
        <end position="335"/>
    </location>
</feature>
<dbReference type="Proteomes" id="UP000749646">
    <property type="component" value="Unassembled WGS sequence"/>
</dbReference>
<dbReference type="InterPro" id="IPR024528">
    <property type="entry name" value="ThrE_2"/>
</dbReference>
<dbReference type="Pfam" id="PF06738">
    <property type="entry name" value="ThrE"/>
    <property type="match status" value="1"/>
</dbReference>
<keyword evidence="2 7" id="KW-0812">Transmembrane</keyword>
<dbReference type="OrthoDB" id="413008at2759"/>
<feature type="transmembrane region" description="Helical" evidence="7">
    <location>
        <begin position="658"/>
        <end position="682"/>
    </location>
</feature>
<feature type="compositionally biased region" description="Low complexity" evidence="6">
    <location>
        <begin position="162"/>
        <end position="173"/>
    </location>
</feature>
<dbReference type="InterPro" id="IPR010619">
    <property type="entry name" value="ThrE-like_N"/>
</dbReference>
<feature type="compositionally biased region" description="Basic residues" evidence="6">
    <location>
        <begin position="296"/>
        <end position="319"/>
    </location>
</feature>
<dbReference type="GO" id="GO:0016020">
    <property type="term" value="C:membrane"/>
    <property type="evidence" value="ECO:0007669"/>
    <property type="project" value="UniProtKB-SubCell"/>
</dbReference>
<keyword evidence="3 7" id="KW-1133">Transmembrane helix</keyword>
<dbReference type="EMBL" id="JAAAHW010006427">
    <property type="protein sequence ID" value="KAF9961129.1"/>
    <property type="molecule type" value="Genomic_DNA"/>
</dbReference>
<evidence type="ECO:0000259" key="9">
    <source>
        <dbReference type="Pfam" id="PF12821"/>
    </source>
</evidence>
<evidence type="ECO:0000313" key="11">
    <source>
        <dbReference type="Proteomes" id="UP000749646"/>
    </source>
</evidence>
<feature type="transmembrane region" description="Helical" evidence="7">
    <location>
        <begin position="726"/>
        <end position="747"/>
    </location>
</feature>
<feature type="transmembrane region" description="Helical" evidence="7">
    <location>
        <begin position="702"/>
        <end position="719"/>
    </location>
</feature>
<evidence type="ECO:0000256" key="5">
    <source>
        <dbReference type="ARBA" id="ARBA00034125"/>
    </source>
</evidence>
<evidence type="ECO:0000259" key="8">
    <source>
        <dbReference type="Pfam" id="PF06738"/>
    </source>
</evidence>
<protein>
    <recommendedName>
        <fullName evidence="12">Threonine/serine exporter-like N-terminal domain-containing protein</fullName>
    </recommendedName>
</protein>
<keyword evidence="11" id="KW-1185">Reference proteome</keyword>
<gene>
    <name evidence="10" type="ORF">BGZ65_011196</name>
</gene>
<evidence type="ECO:0000313" key="10">
    <source>
        <dbReference type="EMBL" id="KAF9961129.1"/>
    </source>
</evidence>
<evidence type="ECO:0000256" key="6">
    <source>
        <dbReference type="SAM" id="MobiDB-lite"/>
    </source>
</evidence>
<dbReference type="Pfam" id="PF12821">
    <property type="entry name" value="ThrE_2"/>
    <property type="match status" value="1"/>
</dbReference>
<evidence type="ECO:0008006" key="12">
    <source>
        <dbReference type="Google" id="ProtNLM"/>
    </source>
</evidence>
<feature type="transmembrane region" description="Helical" evidence="7">
    <location>
        <begin position="753"/>
        <end position="769"/>
    </location>
</feature>
<feature type="domain" description="Threonine/Serine exporter ThrE" evidence="9">
    <location>
        <begin position="705"/>
        <end position="832"/>
    </location>
</feature>
<feature type="transmembrane region" description="Helical" evidence="7">
    <location>
        <begin position="597"/>
        <end position="616"/>
    </location>
</feature>
<keyword evidence="4 7" id="KW-0472">Membrane</keyword>
<comment type="caution">
    <text evidence="10">The sequence shown here is derived from an EMBL/GenBank/DDBJ whole genome shotgun (WGS) entry which is preliminary data.</text>
</comment>
<evidence type="ECO:0000256" key="2">
    <source>
        <dbReference type="ARBA" id="ARBA00022692"/>
    </source>
</evidence>
<dbReference type="PANTHER" id="PTHR31082:SF4">
    <property type="entry name" value="PHEROMONE-REGULATED MEMBRANE PROTEIN 10"/>
    <property type="match status" value="1"/>
</dbReference>
<feature type="region of interest" description="Disordered" evidence="6">
    <location>
        <begin position="362"/>
        <end position="412"/>
    </location>
</feature>
<feature type="region of interest" description="Disordered" evidence="6">
    <location>
        <begin position="197"/>
        <end position="258"/>
    </location>
</feature>
<evidence type="ECO:0000256" key="3">
    <source>
        <dbReference type="ARBA" id="ARBA00022989"/>
    </source>
</evidence>
<feature type="region of interest" description="Disordered" evidence="6">
    <location>
        <begin position="142"/>
        <end position="184"/>
    </location>
</feature>
<comment type="similarity">
    <text evidence="5">Belongs to the ThrE exporter (TC 2.A.79) family.</text>
</comment>
<sequence length="847" mass="91755">MSGAYSNNSSIFHGNLGTSPTGRRLGTSSASSSPPGTPPNGLREYYLNAALQRSQNRIYSFGSSSANNSSTNLQRPGIGVVSSQNNHHQGSQQGLPRRSYSAGHLGVEEPEIKITTPEGSNETEEHVKSLQRALSNLIEQEGRASLQNDGEEAEDSDTEGPIMMKGSKSKSISAPGTGSANNKGGVLLTPTVLANRQDPESTTPVLSHGIIGSDVTLGEKAGSEKEKKHEKKDKEKDKDKDKHKSHNRISKFFHRDTAGTTAAPEQYYNMGHVPRIPVQPSKAGVLSNLLKLHGSTRHPKTHLHHQSPQKAHKEKKKRPVLYSRSANNSDSSFKTKSVLGTYPLLPVTAPQGSATGMGNIGTATHRNGNGYGDRRQSLNQDNGLTVGFPPGHSPLHSPSGSPRGSFSHDSTMLGGSTLHSLSSEDRMRITFAVADILQRQDYVLRLARSLIRFGAPPHRLEEAIDHTARTLELNLQCVYLPNMMIVAFTDYETHTSETHLLKCSAGLNMYKFAQVHQILKMVTHSSMPVEEAIMKLDAINTEKDLWPRWAHILTYALASFCTAPMFYKGNWVDAGVAFLIGGLVGLMGLLSEKVPSYAHICEVTTSVMVAFIAEALHNHVCRSSVKMAGIVMLLPGYTITCAILELSSRHMISGSVRLFYAIIFSLLLGYGLTIGASLWNLIDPSSNPATVTGTCPESLDPKWNILFVPMFAITLNIWLKTHPRQWILATVLSIIGYTISYSTATWGGAKTEVSSALAAFAIGLCGNIYQRMTHQLTFQAVVCAVFFLVPGSLGLKGAMAWFTDDMAGGVNFALQMVITAIAISVGLFASALVVYPMGKARSAQMTF</sequence>
<feature type="compositionally biased region" description="Acidic residues" evidence="6">
    <location>
        <begin position="149"/>
        <end position="158"/>
    </location>
</feature>
<feature type="compositionally biased region" description="Basic and acidic residues" evidence="6">
    <location>
        <begin position="221"/>
        <end position="242"/>
    </location>
</feature>
<proteinExistence type="inferred from homology"/>
<feature type="compositionally biased region" description="Polar residues" evidence="6">
    <location>
        <begin position="324"/>
        <end position="335"/>
    </location>
</feature>
<evidence type="ECO:0000256" key="7">
    <source>
        <dbReference type="SAM" id="Phobius"/>
    </source>
</evidence>
<evidence type="ECO:0000256" key="1">
    <source>
        <dbReference type="ARBA" id="ARBA00004141"/>
    </source>
</evidence>
<feature type="region of interest" description="Disordered" evidence="6">
    <location>
        <begin position="1"/>
        <end position="43"/>
    </location>
</feature>
<feature type="transmembrane region" description="Helical" evidence="7">
    <location>
        <begin position="571"/>
        <end position="590"/>
    </location>
</feature>
<feature type="compositionally biased region" description="Basic residues" evidence="6">
    <location>
        <begin position="243"/>
        <end position="252"/>
    </location>
</feature>
<dbReference type="GO" id="GO:0022857">
    <property type="term" value="F:transmembrane transporter activity"/>
    <property type="evidence" value="ECO:0007669"/>
    <property type="project" value="InterPro"/>
</dbReference>
<organism evidence="10 11">
    <name type="scientific">Modicella reniformis</name>
    <dbReference type="NCBI Taxonomy" id="1440133"/>
    <lineage>
        <taxon>Eukaryota</taxon>
        <taxon>Fungi</taxon>
        <taxon>Fungi incertae sedis</taxon>
        <taxon>Mucoromycota</taxon>
        <taxon>Mortierellomycotina</taxon>
        <taxon>Mortierellomycetes</taxon>
        <taxon>Mortierellales</taxon>
        <taxon>Mortierellaceae</taxon>
        <taxon>Modicella</taxon>
    </lineage>
</organism>
<feature type="transmembrane region" description="Helical" evidence="7">
    <location>
        <begin position="813"/>
        <end position="835"/>
    </location>
</feature>
<feature type="compositionally biased region" description="Low complexity" evidence="6">
    <location>
        <begin position="60"/>
        <end position="72"/>
    </location>
</feature>
<feature type="region of interest" description="Disordered" evidence="6">
    <location>
        <begin position="60"/>
        <end position="129"/>
    </location>
</feature>
<feature type="domain" description="Threonine/serine exporter-like N-terminal" evidence="8">
    <location>
        <begin position="441"/>
        <end position="678"/>
    </location>
</feature>
<dbReference type="InterPro" id="IPR051361">
    <property type="entry name" value="ThrE/Ser_Exporter"/>
</dbReference>
<evidence type="ECO:0000256" key="4">
    <source>
        <dbReference type="ARBA" id="ARBA00023136"/>
    </source>
</evidence>
<feature type="compositionally biased region" description="Low complexity" evidence="6">
    <location>
        <begin position="387"/>
        <end position="405"/>
    </location>
</feature>
<feature type="compositionally biased region" description="Low complexity" evidence="6">
    <location>
        <begin position="82"/>
        <end position="94"/>
    </location>
</feature>
<dbReference type="PANTHER" id="PTHR31082">
    <property type="entry name" value="PHEROMONE-REGULATED MEMBRANE PROTEIN 10"/>
    <property type="match status" value="1"/>
</dbReference>
<feature type="transmembrane region" description="Helical" evidence="7">
    <location>
        <begin position="776"/>
        <end position="793"/>
    </location>
</feature>
<feature type="transmembrane region" description="Helical" evidence="7">
    <location>
        <begin position="628"/>
        <end position="646"/>
    </location>
</feature>
<feature type="compositionally biased region" description="Polar residues" evidence="6">
    <location>
        <begin position="1"/>
        <end position="21"/>
    </location>
</feature>
<accession>A0A9P6J3L1</accession>